<dbReference type="Pfam" id="PF17187">
    <property type="entry name" value="Svf1_C"/>
    <property type="match status" value="1"/>
</dbReference>
<evidence type="ECO:0000259" key="6">
    <source>
        <dbReference type="Pfam" id="PF17187"/>
    </source>
</evidence>
<dbReference type="AlphaFoldDB" id="A0AAD5SV24"/>
<keyword evidence="3" id="KW-0963">Cytoplasm</keyword>
<dbReference type="InterPro" id="IPR051385">
    <property type="entry name" value="Ceramide-binding_SVF1"/>
</dbReference>
<evidence type="ECO:0000259" key="5">
    <source>
        <dbReference type="Pfam" id="PF08622"/>
    </source>
</evidence>
<dbReference type="PANTHER" id="PTHR47107">
    <property type="entry name" value="SVF1-LIKE PROTEIN YDR222W-RELATED"/>
    <property type="match status" value="1"/>
</dbReference>
<dbReference type="GO" id="GO:0005737">
    <property type="term" value="C:cytoplasm"/>
    <property type="evidence" value="ECO:0007669"/>
    <property type="project" value="UniProtKB-SubCell"/>
</dbReference>
<comment type="caution">
    <text evidence="7">The sequence shown here is derived from an EMBL/GenBank/DDBJ whole genome shotgun (WGS) entry which is preliminary data.</text>
</comment>
<feature type="domain" description="Svf1-like C-terminal" evidence="6">
    <location>
        <begin position="231"/>
        <end position="391"/>
    </location>
</feature>
<dbReference type="PANTHER" id="PTHR47107:SF1">
    <property type="entry name" value="CERAMIDE-BINDING PROTEIN SVF1-RELATED"/>
    <property type="match status" value="1"/>
</dbReference>
<evidence type="ECO:0000256" key="2">
    <source>
        <dbReference type="ARBA" id="ARBA00009069"/>
    </source>
</evidence>
<accession>A0AAD5SV24</accession>
<keyword evidence="8" id="KW-1185">Reference proteome</keyword>
<feature type="region of interest" description="Disordered" evidence="4">
    <location>
        <begin position="1"/>
        <end position="30"/>
    </location>
</feature>
<proteinExistence type="inferred from homology"/>
<comment type="subcellular location">
    <subcellularLocation>
        <location evidence="1">Cytoplasm</location>
    </subcellularLocation>
</comment>
<reference evidence="7" key="1">
    <citation type="submission" date="2020-05" db="EMBL/GenBank/DDBJ databases">
        <title>Phylogenomic resolution of chytrid fungi.</title>
        <authorList>
            <person name="Stajich J.E."/>
            <person name="Amses K."/>
            <person name="Simmons R."/>
            <person name="Seto K."/>
            <person name="Myers J."/>
            <person name="Bonds A."/>
            <person name="Quandt C.A."/>
            <person name="Barry K."/>
            <person name="Liu P."/>
            <person name="Grigoriev I."/>
            <person name="Longcore J.E."/>
            <person name="James T.Y."/>
        </authorList>
    </citation>
    <scope>NUCLEOTIDE SEQUENCE</scope>
    <source>
        <strain evidence="7">JEL0513</strain>
    </source>
</reference>
<dbReference type="GO" id="GO:0006979">
    <property type="term" value="P:response to oxidative stress"/>
    <property type="evidence" value="ECO:0007669"/>
    <property type="project" value="InterPro"/>
</dbReference>
<feature type="domain" description="Svf1-like N-terminal" evidence="5">
    <location>
        <begin position="64"/>
        <end position="228"/>
    </location>
</feature>
<comment type="similarity">
    <text evidence="2">Belongs to the SVF1 family.</text>
</comment>
<feature type="compositionally biased region" description="Polar residues" evidence="4">
    <location>
        <begin position="1"/>
        <end position="12"/>
    </location>
</feature>
<name>A0AAD5SV24_9FUNG</name>
<evidence type="ECO:0000313" key="8">
    <source>
        <dbReference type="Proteomes" id="UP001211907"/>
    </source>
</evidence>
<dbReference type="EMBL" id="JADGJH010002179">
    <property type="protein sequence ID" value="KAJ3102226.1"/>
    <property type="molecule type" value="Genomic_DNA"/>
</dbReference>
<organism evidence="7 8">
    <name type="scientific">Physocladia obscura</name>
    <dbReference type="NCBI Taxonomy" id="109957"/>
    <lineage>
        <taxon>Eukaryota</taxon>
        <taxon>Fungi</taxon>
        <taxon>Fungi incertae sedis</taxon>
        <taxon>Chytridiomycota</taxon>
        <taxon>Chytridiomycota incertae sedis</taxon>
        <taxon>Chytridiomycetes</taxon>
        <taxon>Chytridiales</taxon>
        <taxon>Chytriomycetaceae</taxon>
        <taxon>Physocladia</taxon>
    </lineage>
</organism>
<evidence type="ECO:0000256" key="4">
    <source>
        <dbReference type="SAM" id="MobiDB-lite"/>
    </source>
</evidence>
<gene>
    <name evidence="7" type="primary">SVF1_1</name>
    <name evidence="7" type="ORF">HK100_004402</name>
</gene>
<dbReference type="InterPro" id="IPR013931">
    <property type="entry name" value="Svf1-like_N"/>
</dbReference>
<evidence type="ECO:0000256" key="3">
    <source>
        <dbReference type="ARBA" id="ARBA00022490"/>
    </source>
</evidence>
<evidence type="ECO:0000256" key="1">
    <source>
        <dbReference type="ARBA" id="ARBA00004496"/>
    </source>
</evidence>
<sequence length="394" mass="43023">MLSWGKKSSATTEALKKTPLGTTTDQRIPDPQPGTYLAADIIPAVKNLATLDDLKWKLVSANATESMTFQMSFQDGTFAFMQMVYSTMGLSPNVMLTCKIYKPDGTKHGKTINHSASSFKTGDAGMSASCDDQMRITYNPTTTGYAVSFKLSPDIALDVEFTPTEPAFKIGDGTLSFSGNIQRCIGGNTNGSVSAQFLPKNKVTGTIMIDGVAKKACGVEGLIHHAIQIKPQGAAKWNFVNFQNNKGDALMLYEFESSRKSADGLFIASQGCIVCNGRIIAVTTNNRAVHVKSQTDKISGYAVPTQMYIYWMGKTLDSQEDVKVEISIMLTNQLDTIDVLAELPYLLRKFIQTFITAPFLYSWNEKITAKITIGDQVSEIDGTAFIESSFLCKD</sequence>
<dbReference type="InterPro" id="IPR033394">
    <property type="entry name" value="Svf1-like_C"/>
</dbReference>
<dbReference type="Proteomes" id="UP001211907">
    <property type="component" value="Unassembled WGS sequence"/>
</dbReference>
<dbReference type="Pfam" id="PF08622">
    <property type="entry name" value="Svf1"/>
    <property type="match status" value="1"/>
</dbReference>
<dbReference type="SUPFAM" id="SSF159245">
    <property type="entry name" value="AttH-like"/>
    <property type="match status" value="1"/>
</dbReference>
<evidence type="ECO:0000313" key="7">
    <source>
        <dbReference type="EMBL" id="KAJ3102226.1"/>
    </source>
</evidence>
<protein>
    <submittedName>
        <fullName evidence="7">Cell survival pathways protein</fullName>
    </submittedName>
</protein>